<comment type="caution">
    <text evidence="1">The sequence shown here is derived from an EMBL/GenBank/DDBJ whole genome shotgun (WGS) entry which is preliminary data.</text>
</comment>
<protein>
    <submittedName>
        <fullName evidence="1">Spore germination protein PD</fullName>
    </submittedName>
</protein>
<dbReference type="AlphaFoldDB" id="A0A368W668"/>
<name>A0A368W668_9BACL</name>
<dbReference type="OrthoDB" id="2455313at2"/>
<evidence type="ECO:0000313" key="2">
    <source>
        <dbReference type="Proteomes" id="UP000252415"/>
    </source>
</evidence>
<dbReference type="Proteomes" id="UP000252415">
    <property type="component" value="Unassembled WGS sequence"/>
</dbReference>
<reference evidence="1 2" key="1">
    <citation type="submission" date="2018-07" db="EMBL/GenBank/DDBJ databases">
        <title>Genomic Encyclopedia of Type Strains, Phase III (KMG-III): the genomes of soil and plant-associated and newly described type strains.</title>
        <authorList>
            <person name="Whitman W."/>
        </authorList>
    </citation>
    <scope>NUCLEOTIDE SEQUENCE [LARGE SCALE GENOMIC DNA]</scope>
    <source>
        <strain evidence="1 2">CECT 7506</strain>
    </source>
</reference>
<gene>
    <name evidence="1" type="ORF">DFP97_102439</name>
</gene>
<evidence type="ECO:0000313" key="1">
    <source>
        <dbReference type="EMBL" id="RCW51243.1"/>
    </source>
</evidence>
<proteinExistence type="predicted"/>
<sequence>MKMTIVNKSIKIGNLEIKGVGSSSVVLIGDTESITSSSYFDTPADSLIFSPHIPLKPVKKATYDNI</sequence>
<organism evidence="1 2">
    <name type="scientific">Paenibacillus prosopidis</name>
    <dbReference type="NCBI Taxonomy" id="630520"/>
    <lineage>
        <taxon>Bacteria</taxon>
        <taxon>Bacillati</taxon>
        <taxon>Bacillota</taxon>
        <taxon>Bacilli</taxon>
        <taxon>Bacillales</taxon>
        <taxon>Paenibacillaceae</taxon>
        <taxon>Paenibacillus</taxon>
    </lineage>
</organism>
<dbReference type="EMBL" id="QPJD01000002">
    <property type="protein sequence ID" value="RCW51243.1"/>
    <property type="molecule type" value="Genomic_DNA"/>
</dbReference>
<keyword evidence="2" id="KW-1185">Reference proteome</keyword>
<accession>A0A368W668</accession>